<feature type="transmembrane region" description="Helical" evidence="1">
    <location>
        <begin position="26"/>
        <end position="51"/>
    </location>
</feature>
<dbReference type="InterPro" id="IPR011642">
    <property type="entry name" value="Gate_dom"/>
</dbReference>
<keyword evidence="1" id="KW-0472">Membrane</keyword>
<dbReference type="EMBL" id="CP154858">
    <property type="protein sequence ID" value="XDT70996.1"/>
    <property type="molecule type" value="Genomic_DNA"/>
</dbReference>
<dbReference type="Pfam" id="PF07670">
    <property type="entry name" value="Gate"/>
    <property type="match status" value="1"/>
</dbReference>
<keyword evidence="1" id="KW-0812">Transmembrane</keyword>
<feature type="transmembrane region" description="Helical" evidence="1">
    <location>
        <begin position="95"/>
        <end position="114"/>
    </location>
</feature>
<feature type="domain" description="Nucleoside transporter/FeoB GTPase Gate" evidence="2">
    <location>
        <begin position="21"/>
        <end position="109"/>
    </location>
</feature>
<evidence type="ECO:0000259" key="2">
    <source>
        <dbReference type="Pfam" id="PF07670"/>
    </source>
</evidence>
<feature type="transmembrane region" description="Helical" evidence="1">
    <location>
        <begin position="175"/>
        <end position="195"/>
    </location>
</feature>
<feature type="transmembrane region" description="Helical" evidence="1">
    <location>
        <begin position="254"/>
        <end position="279"/>
    </location>
</feature>
<reference evidence="3" key="1">
    <citation type="submission" date="2024-05" db="EMBL/GenBank/DDBJ databases">
        <title>Genome sequencing of novel strain.</title>
        <authorList>
            <person name="Ganbat D."/>
            <person name="Ganbat S."/>
            <person name="Lee S.-J."/>
        </authorList>
    </citation>
    <scope>NUCLEOTIDE SEQUENCE</scope>
    <source>
        <strain evidence="3">SMD15-11</strain>
    </source>
</reference>
<feature type="transmembrane region" description="Helical" evidence="1">
    <location>
        <begin position="285"/>
        <end position="303"/>
    </location>
</feature>
<accession>A0AB39UT56</accession>
<feature type="transmembrane region" description="Helical" evidence="1">
    <location>
        <begin position="63"/>
        <end position="83"/>
    </location>
</feature>
<protein>
    <submittedName>
        <fullName evidence="3">Nucleoside recognition domain-containing protein</fullName>
    </submittedName>
</protein>
<feature type="transmembrane region" description="Helical" evidence="1">
    <location>
        <begin position="224"/>
        <end position="242"/>
    </location>
</feature>
<evidence type="ECO:0000313" key="3">
    <source>
        <dbReference type="EMBL" id="XDT70996.1"/>
    </source>
</evidence>
<dbReference type="AlphaFoldDB" id="A0AB39UT56"/>
<name>A0AB39UT56_9GAMM</name>
<gene>
    <name evidence="3" type="ORF">AAIA72_09240</name>
</gene>
<evidence type="ECO:0000256" key="1">
    <source>
        <dbReference type="SAM" id="Phobius"/>
    </source>
</evidence>
<organism evidence="3">
    <name type="scientific">Thermohahella caldifontis</name>
    <dbReference type="NCBI Taxonomy" id="3142973"/>
    <lineage>
        <taxon>Bacteria</taxon>
        <taxon>Pseudomonadati</taxon>
        <taxon>Pseudomonadota</taxon>
        <taxon>Gammaproteobacteria</taxon>
        <taxon>Oceanospirillales</taxon>
        <taxon>Hahellaceae</taxon>
        <taxon>Thermohahella</taxon>
    </lineage>
</organism>
<sequence length="319" mass="34777">MHKGFNRAFAGLPREYRDVSLSLFRIMVPALIIIRLLEGIGFISWLGTVLAPLMAWVGLPGELALVWVTTMATNIYTGLLIFFTQPDLNLTVAQVTTLGGMMLIAHNLIVEGGIARSAGVRLRFTLLWRVGGSLLYGILLFHLYGMLDWLQTPWTPAWQPEAADPSLKAWAWSQLQGLAIIAGVIALLLVVLRLLRWIGVEALLQRMLAPCLNLLGIGRQAASLILVGLTLGLAFGGGLLIREARQGHIPPRDVTAAICFLGLGHSVIEDTLLILAMGADISGVLVFRLVLTLVFSMLLARVLKAMPDTRLGLITRPLR</sequence>
<dbReference type="KEGG" id="tcd:AAIA72_09240"/>
<feature type="transmembrane region" description="Helical" evidence="1">
    <location>
        <begin position="126"/>
        <end position="147"/>
    </location>
</feature>
<proteinExistence type="predicted"/>
<keyword evidence="1" id="KW-1133">Transmembrane helix</keyword>
<dbReference type="RefSeq" id="WP_369600037.1">
    <property type="nucleotide sequence ID" value="NZ_CP154858.1"/>
</dbReference>